<name>A0A835Y029_9CHLO</name>
<reference evidence="7" key="1">
    <citation type="journal article" date="2020" name="bioRxiv">
        <title>Comparative genomics of Chlamydomonas.</title>
        <authorList>
            <person name="Craig R.J."/>
            <person name="Hasan A.R."/>
            <person name="Ness R.W."/>
            <person name="Keightley P.D."/>
        </authorList>
    </citation>
    <scope>NUCLEOTIDE SEQUENCE</scope>
    <source>
        <strain evidence="7">CCAP 11/70</strain>
    </source>
</reference>
<sequence>MPTAQSVMLAIHCKKTETVDLKSPLLAYIRATYSDREADDAADDLERVQSLRAEVAQLQTGTQPSARETLAKYYRYLCAVETRFPISKEKGQAQVSFVWFDAFRPSRRTAQTNIHYEKAAVLFNLASLASQQGLSSDRTSADGLTAACKLFQEACGAFQQLREVESGKTEAPRPLDISTECALLLEKLMLTQAQECVYHKAVVDKKSPNVLARLAKQTGTMYDEVERLFNAPSLANYFDKSWGQHVQLKASIYQVEELIQSSRQHRADDKINNEIAVLKEAFARLQNTKKIAKGISTDMTDSVNRTQELVQSLLARAEKENNSIYLMKVPAFADLPPTTGALLVKAAPPSGLDAAEQGLFTGLVPDTSARALSKYTDLVDDLIRRQLDRLAGATDTARIKLREWELPDTLQAMDSRTSAALPEALLRELTEVEGIGGINHLKGILAEIGELRREVDADLMAAQASLDSDARADGEARAAHGDKWRAQAAATAAKPYWDRISQYRTAMQKAGDSDQGVLKRLADSEGGFGGLGVEAAAAQMPRLQAPMVVTGPEDPAVVVATLRRNLDALQALASERGGMEEALKDAKNRDNVLPRLMATQPQNHDALFKEELKKYDPLVADVDKNLAAQEALLGATGAANASFRALFDVAGWRSGCEAAAAGIRDTVRQYRELLDHCSEGLRFYLGMGEVVRKCKQESADFAYTRQVQREELVAELERRAAQEDADKLAARMAAAGIRAGAPPPPPSAAYPAAPPPPPPAAPLPPQHSGGYHQSPPPPPQHHQSPGGYASPPPPQQPYNQPPPPVPYGYGAPQQHPGYGAPPPPHPQAPAGFPPVNYQSYSQPPPHYGQQPGAPPPPQYGAPPPQYGAPPPPGQPYPYQQYYPQ</sequence>
<dbReference type="Gene3D" id="1.20.120.560">
    <property type="entry name" value="alix/aip1 in complex with the ypdl late domain"/>
    <property type="match status" value="1"/>
</dbReference>
<dbReference type="InterPro" id="IPR038499">
    <property type="entry name" value="BRO1_sf"/>
</dbReference>
<keyword evidence="8" id="KW-1185">Reference proteome</keyword>
<dbReference type="EMBL" id="JAEHOE010000066">
    <property type="protein sequence ID" value="KAG2490070.1"/>
    <property type="molecule type" value="Genomic_DNA"/>
</dbReference>
<comment type="subcellular location">
    <subcellularLocation>
        <location evidence="2">Cytoplasm</location>
    </subcellularLocation>
    <subcellularLocation>
        <location evidence="1">Endosome</location>
    </subcellularLocation>
</comment>
<dbReference type="GO" id="GO:0043328">
    <property type="term" value="P:protein transport to vacuole involved in ubiquitin-dependent protein catabolic process via the multivesicular body sorting pathway"/>
    <property type="evidence" value="ECO:0007669"/>
    <property type="project" value="TreeGrafter"/>
</dbReference>
<gene>
    <name evidence="7" type="ORF">HYH03_011535</name>
</gene>
<proteinExistence type="predicted"/>
<dbReference type="SMART" id="SM01041">
    <property type="entry name" value="BRO1"/>
    <property type="match status" value="1"/>
</dbReference>
<protein>
    <recommendedName>
        <fullName evidence="6">BRO1 domain-containing protein</fullName>
    </recommendedName>
</protein>
<evidence type="ECO:0000256" key="2">
    <source>
        <dbReference type="ARBA" id="ARBA00004496"/>
    </source>
</evidence>
<feature type="compositionally biased region" description="Pro residues" evidence="5">
    <location>
        <begin position="790"/>
        <end position="806"/>
    </location>
</feature>
<feature type="compositionally biased region" description="Low complexity" evidence="5">
    <location>
        <begin position="828"/>
        <end position="841"/>
    </location>
</feature>
<dbReference type="Pfam" id="PF03097">
    <property type="entry name" value="BRO1"/>
    <property type="match status" value="1"/>
</dbReference>
<evidence type="ECO:0000256" key="4">
    <source>
        <dbReference type="ARBA" id="ARBA00022753"/>
    </source>
</evidence>
<dbReference type="InterPro" id="IPR025304">
    <property type="entry name" value="ALIX_V_dom"/>
</dbReference>
<evidence type="ECO:0000313" key="7">
    <source>
        <dbReference type="EMBL" id="KAG2490070.1"/>
    </source>
</evidence>
<feature type="compositionally biased region" description="Pro residues" evidence="5">
    <location>
        <begin position="842"/>
        <end position="875"/>
    </location>
</feature>
<dbReference type="Pfam" id="PF13949">
    <property type="entry name" value="ALIX_LYPXL_bnd"/>
    <property type="match status" value="1"/>
</dbReference>
<feature type="region of interest" description="Disordered" evidence="5">
    <location>
        <begin position="737"/>
        <end position="884"/>
    </location>
</feature>
<evidence type="ECO:0000256" key="1">
    <source>
        <dbReference type="ARBA" id="ARBA00004177"/>
    </source>
</evidence>
<accession>A0A835Y029</accession>
<evidence type="ECO:0000313" key="8">
    <source>
        <dbReference type="Proteomes" id="UP000612055"/>
    </source>
</evidence>
<evidence type="ECO:0000256" key="3">
    <source>
        <dbReference type="ARBA" id="ARBA00022490"/>
    </source>
</evidence>
<dbReference type="PANTHER" id="PTHR23030:SF30">
    <property type="entry name" value="TYROSINE-PROTEIN PHOSPHATASE NON-RECEPTOR TYPE 23"/>
    <property type="match status" value="1"/>
</dbReference>
<dbReference type="CDD" id="cd09246">
    <property type="entry name" value="BRO1_Alix_like_1"/>
    <property type="match status" value="1"/>
</dbReference>
<dbReference type="AlphaFoldDB" id="A0A835Y029"/>
<dbReference type="Gene3D" id="1.20.140.50">
    <property type="entry name" value="alix/aip1 like domains"/>
    <property type="match status" value="1"/>
</dbReference>
<comment type="caution">
    <text evidence="7">The sequence shown here is derived from an EMBL/GenBank/DDBJ whole genome shotgun (WGS) entry which is preliminary data.</text>
</comment>
<evidence type="ECO:0000259" key="6">
    <source>
        <dbReference type="PROSITE" id="PS51180"/>
    </source>
</evidence>
<feature type="domain" description="BRO1" evidence="6">
    <location>
        <begin position="7"/>
        <end position="406"/>
    </location>
</feature>
<dbReference type="InterPro" id="IPR004328">
    <property type="entry name" value="BRO1_dom"/>
</dbReference>
<dbReference type="PANTHER" id="PTHR23030">
    <property type="entry name" value="PCD6 INTERACTING PROTEIN-RELATED"/>
    <property type="match status" value="1"/>
</dbReference>
<feature type="compositionally biased region" description="Low complexity" evidence="5">
    <location>
        <begin position="807"/>
        <end position="818"/>
    </location>
</feature>
<dbReference type="Gene3D" id="1.25.40.280">
    <property type="entry name" value="alix/aip1 like domains"/>
    <property type="match status" value="1"/>
</dbReference>
<keyword evidence="3" id="KW-0963">Cytoplasm</keyword>
<dbReference type="Proteomes" id="UP000612055">
    <property type="component" value="Unassembled WGS sequence"/>
</dbReference>
<evidence type="ECO:0000256" key="5">
    <source>
        <dbReference type="SAM" id="MobiDB-lite"/>
    </source>
</evidence>
<feature type="compositionally biased region" description="Pro residues" evidence="5">
    <location>
        <begin position="741"/>
        <end position="765"/>
    </location>
</feature>
<organism evidence="7 8">
    <name type="scientific">Edaphochlamys debaryana</name>
    <dbReference type="NCBI Taxonomy" id="47281"/>
    <lineage>
        <taxon>Eukaryota</taxon>
        <taxon>Viridiplantae</taxon>
        <taxon>Chlorophyta</taxon>
        <taxon>core chlorophytes</taxon>
        <taxon>Chlorophyceae</taxon>
        <taxon>CS clade</taxon>
        <taxon>Chlamydomonadales</taxon>
        <taxon>Chlamydomonadales incertae sedis</taxon>
        <taxon>Edaphochlamys</taxon>
    </lineage>
</organism>
<dbReference type="PROSITE" id="PS51180">
    <property type="entry name" value="BRO1"/>
    <property type="match status" value="1"/>
</dbReference>
<dbReference type="OrthoDB" id="64867at2759"/>
<dbReference type="GO" id="GO:0005768">
    <property type="term" value="C:endosome"/>
    <property type="evidence" value="ECO:0007669"/>
    <property type="project" value="UniProtKB-SubCell"/>
</dbReference>
<keyword evidence="4" id="KW-0967">Endosome</keyword>